<dbReference type="Pfam" id="PF02949">
    <property type="entry name" value="7tm_6"/>
    <property type="match status" value="1"/>
</dbReference>
<reference evidence="11 12" key="1">
    <citation type="journal article" date="2017" name="Gigascience">
        <title>Genome sequence of the small brown planthopper, Laodelphax striatellus.</title>
        <authorList>
            <person name="Zhu J."/>
            <person name="Jiang F."/>
            <person name="Wang X."/>
            <person name="Yang P."/>
            <person name="Bao Y."/>
            <person name="Zhao W."/>
            <person name="Wang W."/>
            <person name="Lu H."/>
            <person name="Wang Q."/>
            <person name="Cui N."/>
            <person name="Li J."/>
            <person name="Chen X."/>
            <person name="Luo L."/>
            <person name="Yu J."/>
            <person name="Kang L."/>
            <person name="Cui F."/>
        </authorList>
    </citation>
    <scope>NUCLEOTIDE SEQUENCE [LARGE SCALE GENOMIC DNA]</scope>
    <source>
        <strain evidence="11">Lst14</strain>
    </source>
</reference>
<keyword evidence="9 10" id="KW-0807">Transducer</keyword>
<dbReference type="PANTHER" id="PTHR21137:SF35">
    <property type="entry name" value="ODORANT RECEPTOR 19A-RELATED"/>
    <property type="match status" value="1"/>
</dbReference>
<dbReference type="OrthoDB" id="7548151at2759"/>
<dbReference type="EMBL" id="QKKF02022037">
    <property type="protein sequence ID" value="RZF38630.1"/>
    <property type="molecule type" value="Genomic_DNA"/>
</dbReference>
<evidence type="ECO:0000256" key="6">
    <source>
        <dbReference type="ARBA" id="ARBA00022989"/>
    </source>
</evidence>
<evidence type="ECO:0000256" key="5">
    <source>
        <dbReference type="ARBA" id="ARBA00022725"/>
    </source>
</evidence>
<comment type="subcellular location">
    <subcellularLocation>
        <location evidence="1 10">Cell membrane</location>
        <topology evidence="1 10">Multi-pass membrane protein</topology>
    </subcellularLocation>
</comment>
<evidence type="ECO:0000313" key="12">
    <source>
        <dbReference type="Proteomes" id="UP000291343"/>
    </source>
</evidence>
<sequence>MIPVGFGIRLEQIKTEAPKKMRQVLIQRGHYEGERISALTQFYVILTVIFILNTILDIYNLEANQLEEKIFRFKNINMLICALAYPLLDKSTYRLITYIENQGHTGLAFKSTPARKTLQHQLNAELYHVNKLTSTIVVSTLGTLSVAPLLAAIFKIYVQKSVGSQIDVSRFALPISFWYPEQFKTTFVYFSLYVLQVIYIYLFAGYMYCGLTSGIMALKITIYYLKLLCLTVEEWDGNDMENNYDANYENFDDGENSTGSKNMRKFENNIVEHDLSLLKTDIVNVIKFHDIICSRASGMNKDFEMMYTILNNTICFQMCVCLYSSAKMNDLVLKIENFLIIMPLAGMLFLYCFYAQQLLNEGEKFRTTLWESNFIDKPKWFKSSMLIIMIRIAKELEIKPFGFYVLNLRTFSMVL</sequence>
<dbReference type="InterPro" id="IPR004117">
    <property type="entry name" value="7tm6_olfct_rcpt"/>
</dbReference>
<keyword evidence="2" id="KW-1003">Cell membrane</keyword>
<dbReference type="InParanoid" id="A0A482WZZ9"/>
<gene>
    <name evidence="11" type="ORF">LSTR_LSTR013656</name>
</gene>
<organism evidence="11 12">
    <name type="scientific">Laodelphax striatellus</name>
    <name type="common">Small brown planthopper</name>
    <name type="synonym">Delphax striatella</name>
    <dbReference type="NCBI Taxonomy" id="195883"/>
    <lineage>
        <taxon>Eukaryota</taxon>
        <taxon>Metazoa</taxon>
        <taxon>Ecdysozoa</taxon>
        <taxon>Arthropoda</taxon>
        <taxon>Hexapoda</taxon>
        <taxon>Insecta</taxon>
        <taxon>Pterygota</taxon>
        <taxon>Neoptera</taxon>
        <taxon>Paraneoptera</taxon>
        <taxon>Hemiptera</taxon>
        <taxon>Auchenorrhyncha</taxon>
        <taxon>Fulgoroidea</taxon>
        <taxon>Delphacidae</taxon>
        <taxon>Criomorphinae</taxon>
        <taxon>Laodelphax</taxon>
    </lineage>
</organism>
<dbReference type="Proteomes" id="UP000291343">
    <property type="component" value="Unassembled WGS sequence"/>
</dbReference>
<keyword evidence="4 10" id="KW-0812">Transmembrane</keyword>
<evidence type="ECO:0000313" key="11">
    <source>
        <dbReference type="EMBL" id="RZF38630.1"/>
    </source>
</evidence>
<evidence type="ECO:0000256" key="1">
    <source>
        <dbReference type="ARBA" id="ARBA00004651"/>
    </source>
</evidence>
<comment type="caution">
    <text evidence="11">The sequence shown here is derived from an EMBL/GenBank/DDBJ whole genome shotgun (WGS) entry which is preliminary data.</text>
</comment>
<dbReference type="GO" id="GO:0005886">
    <property type="term" value="C:plasma membrane"/>
    <property type="evidence" value="ECO:0007669"/>
    <property type="project" value="UniProtKB-SubCell"/>
</dbReference>
<dbReference type="GO" id="GO:0005549">
    <property type="term" value="F:odorant binding"/>
    <property type="evidence" value="ECO:0007669"/>
    <property type="project" value="InterPro"/>
</dbReference>
<comment type="similarity">
    <text evidence="10">Belongs to the insect chemoreceptor superfamily. Heteromeric odorant receptor channel (TC 1.A.69) family.</text>
</comment>
<proteinExistence type="inferred from homology"/>
<name>A0A482WZZ9_LAOST</name>
<keyword evidence="5 10" id="KW-0552">Olfaction</keyword>
<feature type="transmembrane region" description="Helical" evidence="10">
    <location>
        <begin position="338"/>
        <end position="356"/>
    </location>
</feature>
<evidence type="ECO:0000256" key="3">
    <source>
        <dbReference type="ARBA" id="ARBA00022606"/>
    </source>
</evidence>
<dbReference type="GO" id="GO:0007165">
    <property type="term" value="P:signal transduction"/>
    <property type="evidence" value="ECO:0007669"/>
    <property type="project" value="UniProtKB-KW"/>
</dbReference>
<accession>A0A482WZZ9</accession>
<keyword evidence="12" id="KW-1185">Reference proteome</keyword>
<feature type="transmembrane region" description="Helical" evidence="10">
    <location>
        <begin position="38"/>
        <end position="59"/>
    </location>
</feature>
<keyword evidence="8 10" id="KW-0675">Receptor</keyword>
<dbReference type="GO" id="GO:0004984">
    <property type="term" value="F:olfactory receptor activity"/>
    <property type="evidence" value="ECO:0007669"/>
    <property type="project" value="InterPro"/>
</dbReference>
<feature type="transmembrane region" description="Helical" evidence="10">
    <location>
        <begin position="136"/>
        <end position="158"/>
    </location>
</feature>
<dbReference type="AlphaFoldDB" id="A0A482WZZ9"/>
<evidence type="ECO:0000256" key="4">
    <source>
        <dbReference type="ARBA" id="ARBA00022692"/>
    </source>
</evidence>
<keyword evidence="7 10" id="KW-0472">Membrane</keyword>
<evidence type="ECO:0000256" key="9">
    <source>
        <dbReference type="ARBA" id="ARBA00023224"/>
    </source>
</evidence>
<dbReference type="FunCoup" id="A0A482WZZ9">
    <property type="interactions" value="81"/>
</dbReference>
<keyword evidence="6 10" id="KW-1133">Transmembrane helix</keyword>
<protein>
    <recommendedName>
        <fullName evidence="10">Odorant receptor</fullName>
    </recommendedName>
</protein>
<comment type="caution">
    <text evidence="10">Lacks conserved residue(s) required for the propagation of feature annotation.</text>
</comment>
<keyword evidence="3 10" id="KW-0716">Sensory transduction</keyword>
<feature type="transmembrane region" description="Helical" evidence="10">
    <location>
        <begin position="187"/>
        <end position="209"/>
    </location>
</feature>
<evidence type="ECO:0000256" key="2">
    <source>
        <dbReference type="ARBA" id="ARBA00022475"/>
    </source>
</evidence>
<evidence type="ECO:0000256" key="8">
    <source>
        <dbReference type="ARBA" id="ARBA00023170"/>
    </source>
</evidence>
<evidence type="ECO:0000256" key="10">
    <source>
        <dbReference type="RuleBase" id="RU351113"/>
    </source>
</evidence>
<evidence type="ECO:0000256" key="7">
    <source>
        <dbReference type="ARBA" id="ARBA00023136"/>
    </source>
</evidence>
<dbReference type="PANTHER" id="PTHR21137">
    <property type="entry name" value="ODORANT RECEPTOR"/>
    <property type="match status" value="1"/>
</dbReference>